<feature type="domain" description="Acyclic terpene utilisation N-terminal" evidence="1">
    <location>
        <begin position="62"/>
        <end position="399"/>
    </location>
</feature>
<protein>
    <recommendedName>
        <fullName evidence="1">Acyclic terpene utilisation N-terminal domain-containing protein</fullName>
    </recommendedName>
</protein>
<evidence type="ECO:0000313" key="2">
    <source>
        <dbReference type="EMBL" id="GHF32017.1"/>
    </source>
</evidence>
<dbReference type="Proteomes" id="UP000658656">
    <property type="component" value="Unassembled WGS sequence"/>
</dbReference>
<sequence>MTDPIRVLFPVGMLGGGFPPETVTRGIELGADIIAVDGGSTDSGPHYLGTATAKTARAAVERDLRVLVPAAHDANIPLVVGSCGTSGCDAGVEWIYEIVQRICADLGISRRIARVYSEQDPARIADLLAQGRVHPLGTAEPLRQETVARCRHIVGLMGHEPLADALRDGAEIVLAGRSTDTALAAVLPLLRGLPAGPAWHAAKIAECGGLCTENPRAGGVLVTVDDTGFTVEPLAVHARCTTRSVAAHMLYENADPFRLREPAGTLNTSDAVYTALDERRVRVEGSRFEPAEQQTIKLEGAASTGFQAQLITGIRDPEILGRLDDWCRRLIAYLDKHVPSTFGLAPGEYDYSLRRFGHDAVLGAAEPERGTPPREVGLVLTVTAPDQATADDLAKFANPMMLHLPLDDDSPFPTFAFIDSPAETARGESFEFVLQHVVDVADERDLFRTVHSEVGA</sequence>
<dbReference type="Pfam" id="PF07287">
    <property type="entry name" value="AtuA"/>
    <property type="match status" value="1"/>
</dbReference>
<proteinExistence type="predicted"/>
<dbReference type="RefSeq" id="WP_145933634.1">
    <property type="nucleotide sequence ID" value="NZ_BNAV01000001.1"/>
</dbReference>
<dbReference type="InterPro" id="IPR010839">
    <property type="entry name" value="AtuA_N"/>
</dbReference>
<dbReference type="AlphaFoldDB" id="A0A8H9ILS0"/>
<reference evidence="2" key="2">
    <citation type="submission" date="2020-09" db="EMBL/GenBank/DDBJ databases">
        <authorList>
            <person name="Sun Q."/>
            <person name="Zhou Y."/>
        </authorList>
    </citation>
    <scope>NUCLEOTIDE SEQUENCE</scope>
    <source>
        <strain evidence="2">CGMCC 4.7679</strain>
    </source>
</reference>
<comment type="caution">
    <text evidence="2">The sequence shown here is derived from an EMBL/GenBank/DDBJ whole genome shotgun (WGS) entry which is preliminary data.</text>
</comment>
<dbReference type="OrthoDB" id="3756063at2"/>
<gene>
    <name evidence="2" type="ORF">GCM10017566_00590</name>
</gene>
<reference evidence="2" key="1">
    <citation type="journal article" date="2014" name="Int. J. Syst. Evol. Microbiol.">
        <title>Complete genome sequence of Corynebacterium casei LMG S-19264T (=DSM 44701T), isolated from a smear-ripened cheese.</title>
        <authorList>
            <consortium name="US DOE Joint Genome Institute (JGI-PGF)"/>
            <person name="Walter F."/>
            <person name="Albersmeier A."/>
            <person name="Kalinowski J."/>
            <person name="Ruckert C."/>
        </authorList>
    </citation>
    <scope>NUCLEOTIDE SEQUENCE</scope>
    <source>
        <strain evidence="2">CGMCC 4.7679</strain>
    </source>
</reference>
<evidence type="ECO:0000259" key="1">
    <source>
        <dbReference type="Pfam" id="PF07287"/>
    </source>
</evidence>
<keyword evidence="3" id="KW-1185">Reference proteome</keyword>
<dbReference type="EMBL" id="BNAV01000001">
    <property type="protein sequence ID" value="GHF32017.1"/>
    <property type="molecule type" value="Genomic_DNA"/>
</dbReference>
<organism evidence="2 3">
    <name type="scientific">Amycolatopsis bartoniae</name>
    <dbReference type="NCBI Taxonomy" id="941986"/>
    <lineage>
        <taxon>Bacteria</taxon>
        <taxon>Bacillati</taxon>
        <taxon>Actinomycetota</taxon>
        <taxon>Actinomycetes</taxon>
        <taxon>Pseudonocardiales</taxon>
        <taxon>Pseudonocardiaceae</taxon>
        <taxon>Amycolatopsis</taxon>
    </lineage>
</organism>
<evidence type="ECO:0000313" key="3">
    <source>
        <dbReference type="Proteomes" id="UP000658656"/>
    </source>
</evidence>
<accession>A0A8H9ILS0</accession>
<name>A0A8H9ILS0_9PSEU</name>